<evidence type="ECO:0000256" key="4">
    <source>
        <dbReference type="ARBA" id="ARBA00022842"/>
    </source>
</evidence>
<dbReference type="EC" id="6.3.2.31" evidence="9"/>
<dbReference type="Proteomes" id="UP001058860">
    <property type="component" value="Chromosome"/>
</dbReference>
<dbReference type="GO" id="GO:0052618">
    <property type="term" value="F:coenzyme F420-0:L-glutamate ligase activity"/>
    <property type="evidence" value="ECO:0007669"/>
    <property type="project" value="UniProtKB-EC"/>
</dbReference>
<dbReference type="EMBL" id="CP088295">
    <property type="protein sequence ID" value="UUY01908.1"/>
    <property type="molecule type" value="Genomic_DNA"/>
</dbReference>
<keyword evidence="2" id="KW-0479">Metal-binding</keyword>
<keyword evidence="3" id="KW-0547">Nucleotide-binding</keyword>
<keyword evidence="7" id="KW-0464">Manganese</keyword>
<gene>
    <name evidence="9" type="primary">cofE</name>
    <name evidence="9" type="ORF">LRS13_14365</name>
</gene>
<keyword evidence="1 9" id="KW-0436">Ligase</keyword>
<dbReference type="NCBIfam" id="TIGR01916">
    <property type="entry name" value="F420_cofE"/>
    <property type="match status" value="1"/>
</dbReference>
<dbReference type="PANTHER" id="PTHR47917">
    <property type="match status" value="1"/>
</dbReference>
<name>A0ABY5PB43_9ACTN</name>
<keyword evidence="4" id="KW-0460">Magnesium</keyword>
<proteinExistence type="predicted"/>
<keyword evidence="10" id="KW-1185">Reference proteome</keyword>
<evidence type="ECO:0000313" key="9">
    <source>
        <dbReference type="EMBL" id="UUY01908.1"/>
    </source>
</evidence>
<dbReference type="RefSeq" id="WP_353862448.1">
    <property type="nucleotide sequence ID" value="NZ_CP088295.1"/>
</dbReference>
<dbReference type="Gene3D" id="3.30.1330.100">
    <property type="entry name" value="CofE-like"/>
    <property type="match status" value="1"/>
</dbReference>
<dbReference type="SUPFAM" id="SSF144010">
    <property type="entry name" value="CofE-like"/>
    <property type="match status" value="1"/>
</dbReference>
<evidence type="ECO:0000256" key="1">
    <source>
        <dbReference type="ARBA" id="ARBA00022598"/>
    </source>
</evidence>
<evidence type="ECO:0000313" key="10">
    <source>
        <dbReference type="Proteomes" id="UP001058860"/>
    </source>
</evidence>
<evidence type="ECO:0000256" key="6">
    <source>
        <dbReference type="ARBA" id="ARBA00023134"/>
    </source>
</evidence>
<accession>A0ABY5PB43</accession>
<feature type="domain" description="Coenzyme F420:L-glutamate ligase-like" evidence="8">
    <location>
        <begin position="10"/>
        <end position="224"/>
    </location>
</feature>
<dbReference type="InterPro" id="IPR008225">
    <property type="entry name" value="F420-0_g-glutamyl_ligase"/>
</dbReference>
<dbReference type="InterPro" id="IPR002847">
    <property type="entry name" value="F420-0_gamma-glut_ligase-dom"/>
</dbReference>
<keyword evidence="5" id="KW-0630">Potassium</keyword>
<evidence type="ECO:0000256" key="5">
    <source>
        <dbReference type="ARBA" id="ARBA00022958"/>
    </source>
</evidence>
<reference evidence="10" key="1">
    <citation type="submission" date="2021-11" db="EMBL/GenBank/DDBJ databases">
        <title>Cultivation dependent microbiological survey of springs from the worlds oldest radium mine currently devoted to the extraction of radon-saturated water.</title>
        <authorList>
            <person name="Kapinusova G."/>
            <person name="Smrhova T."/>
            <person name="Strejcek M."/>
            <person name="Suman J."/>
            <person name="Jani K."/>
            <person name="Pajer P."/>
            <person name="Uhlik O."/>
        </authorList>
    </citation>
    <scope>NUCLEOTIDE SEQUENCE [LARGE SCALE GENOMIC DNA]</scope>
    <source>
        <strain evidence="10">J379</strain>
    </source>
</reference>
<evidence type="ECO:0000256" key="2">
    <source>
        <dbReference type="ARBA" id="ARBA00022723"/>
    </source>
</evidence>
<evidence type="ECO:0000256" key="3">
    <source>
        <dbReference type="ARBA" id="ARBA00022741"/>
    </source>
</evidence>
<dbReference type="Pfam" id="PF01996">
    <property type="entry name" value="F420_ligase"/>
    <property type="match status" value="1"/>
</dbReference>
<keyword evidence="6" id="KW-0342">GTP-binding</keyword>
<dbReference type="Gene3D" id="3.90.1660.10">
    <property type="entry name" value="CofE-like domain"/>
    <property type="match status" value="1"/>
</dbReference>
<protein>
    <submittedName>
        <fullName evidence="9">Coenzyme F420-0:L-glutamate ligase</fullName>
        <ecNumber evidence="9">6.3.2.31</ecNumber>
    </submittedName>
</protein>
<evidence type="ECO:0000256" key="7">
    <source>
        <dbReference type="ARBA" id="ARBA00023211"/>
    </source>
</evidence>
<evidence type="ECO:0000259" key="8">
    <source>
        <dbReference type="Pfam" id="PF01996"/>
    </source>
</evidence>
<dbReference type="PANTHER" id="PTHR47917:SF1">
    <property type="entry name" value="COENZYME F420:L-GLUTAMATE LIGASE"/>
    <property type="match status" value="1"/>
</dbReference>
<sequence length="250" mass="26139">MITARALPGLPEIRPGDNLGVELAALARDAGVANDDVLVVSHKVVSKAEGRIVALSGVTPSVEAKVLAHRHGKDPRHVQVILDETAELVRAERGVLICRTHHGFVCANAGVDASNAEEPDTVITLPRDPDASARGLRTALRRAAGAYPAVVIADSFGRAWRHGQVDVAIGIAGLEPLADWRGRADRQGRALQATWIAVADQAAAAADLARAGKDSGEPAVLVGGLGAHVTRRHGPGARALLRARDEDLFA</sequence>
<organism evidence="9 10">
    <name type="scientific">Svornostia abyssi</name>
    <dbReference type="NCBI Taxonomy" id="2898438"/>
    <lineage>
        <taxon>Bacteria</taxon>
        <taxon>Bacillati</taxon>
        <taxon>Actinomycetota</taxon>
        <taxon>Thermoleophilia</taxon>
        <taxon>Solirubrobacterales</taxon>
        <taxon>Baekduiaceae</taxon>
        <taxon>Svornostia</taxon>
    </lineage>
</organism>